<reference evidence="2" key="1">
    <citation type="journal article" date="2016" name="Nature">
        <title>Genome evolution in the allotetraploid frog Xenopus laevis.</title>
        <authorList>
            <person name="Session A.M."/>
            <person name="Uno Y."/>
            <person name="Kwon T."/>
            <person name="Chapman J.A."/>
            <person name="Toyoda A."/>
            <person name="Takahashi S."/>
            <person name="Fukui A."/>
            <person name="Hikosaka A."/>
            <person name="Suzuki A."/>
            <person name="Kondo M."/>
            <person name="van Heeringen S.J."/>
            <person name="Quigley I."/>
            <person name="Heinz S."/>
            <person name="Ogino H."/>
            <person name="Ochi H."/>
            <person name="Hellsten U."/>
            <person name="Lyons J.B."/>
            <person name="Simakov O."/>
            <person name="Putnam N."/>
            <person name="Stites J."/>
            <person name="Kuroki Y."/>
            <person name="Tanaka T."/>
            <person name="Michiue T."/>
            <person name="Watanabe M."/>
            <person name="Bogdanovic O."/>
            <person name="Lister R."/>
            <person name="Georgiou G."/>
            <person name="Paranjpe S.S."/>
            <person name="van Kruijsbergen I."/>
            <person name="Shu S."/>
            <person name="Carlson J."/>
            <person name="Kinoshita T."/>
            <person name="Ohta Y."/>
            <person name="Mawaribuchi S."/>
            <person name="Jenkins J."/>
            <person name="Grimwood J."/>
            <person name="Schmutz J."/>
            <person name="Mitros T."/>
            <person name="Mozaffari S.V."/>
            <person name="Suzuki Y."/>
            <person name="Haramoto Y."/>
            <person name="Yamamoto T.S."/>
            <person name="Takagi C."/>
            <person name="Heald R."/>
            <person name="Miller K."/>
            <person name="Haudenschild C."/>
            <person name="Kitzman J."/>
            <person name="Nakayama T."/>
            <person name="Izutsu Y."/>
            <person name="Robert J."/>
            <person name="Fortriede J."/>
            <person name="Burns K."/>
            <person name="Lotay V."/>
            <person name="Karimi K."/>
            <person name="Yasuoka Y."/>
            <person name="Dichmann D.S."/>
            <person name="Flajnik M.F."/>
            <person name="Houston D.W."/>
            <person name="Shendure J."/>
            <person name="DuPasquier L."/>
            <person name="Vize P.D."/>
            <person name="Zorn A.M."/>
            <person name="Ito M."/>
            <person name="Marcotte E.M."/>
            <person name="Wallingford J.B."/>
            <person name="Ito Y."/>
            <person name="Asashima M."/>
            <person name="Ueno N."/>
            <person name="Matsuda Y."/>
            <person name="Veenstra G.J."/>
            <person name="Fujiyama A."/>
            <person name="Harland R.M."/>
            <person name="Taira M."/>
            <person name="Rokhsar D.S."/>
        </authorList>
    </citation>
    <scope>NUCLEOTIDE SEQUENCE [LARGE SCALE GENOMIC DNA]</scope>
    <source>
        <strain evidence="2">J</strain>
    </source>
</reference>
<evidence type="ECO:0000313" key="2">
    <source>
        <dbReference type="Proteomes" id="UP000694892"/>
    </source>
</evidence>
<name>A0A974HNI6_XENLA</name>
<organism evidence="1 2">
    <name type="scientific">Xenopus laevis</name>
    <name type="common">African clawed frog</name>
    <dbReference type="NCBI Taxonomy" id="8355"/>
    <lineage>
        <taxon>Eukaryota</taxon>
        <taxon>Metazoa</taxon>
        <taxon>Chordata</taxon>
        <taxon>Craniata</taxon>
        <taxon>Vertebrata</taxon>
        <taxon>Euteleostomi</taxon>
        <taxon>Amphibia</taxon>
        <taxon>Batrachia</taxon>
        <taxon>Anura</taxon>
        <taxon>Pipoidea</taxon>
        <taxon>Pipidae</taxon>
        <taxon>Xenopodinae</taxon>
        <taxon>Xenopus</taxon>
        <taxon>Xenopus</taxon>
    </lineage>
</organism>
<evidence type="ECO:0000313" key="1">
    <source>
        <dbReference type="EMBL" id="OCT84410.1"/>
    </source>
</evidence>
<protein>
    <submittedName>
        <fullName evidence="1">Uncharacterized protein</fullName>
    </submittedName>
</protein>
<dbReference type="AlphaFoldDB" id="A0A974HNI6"/>
<sequence>MTFGILLSAGVVNSQEGGGNVEVGRPWNGVGVPLGIHMVHILLLGMGRSPLNGGQLMRGFLALASKCLQEKPNIYFDN</sequence>
<accession>A0A974HNI6</accession>
<dbReference type="EMBL" id="CM004472">
    <property type="protein sequence ID" value="OCT84410.1"/>
    <property type="molecule type" value="Genomic_DNA"/>
</dbReference>
<gene>
    <name evidence="1" type="ORF">XELAEV_18022564mg</name>
</gene>
<dbReference type="Proteomes" id="UP000694892">
    <property type="component" value="Chromosome 4L"/>
</dbReference>
<proteinExistence type="predicted"/>